<protein>
    <submittedName>
        <fullName evidence="1">Uncharacterized protein</fullName>
    </submittedName>
</protein>
<dbReference type="Proteomes" id="UP001183824">
    <property type="component" value="Unassembled WGS sequence"/>
</dbReference>
<name>A0ABU2V9H7_9ACTN</name>
<organism evidence="1 2">
    <name type="scientific">Streptomyces doebereineriae</name>
    <dbReference type="NCBI Taxonomy" id="3075528"/>
    <lineage>
        <taxon>Bacteria</taxon>
        <taxon>Bacillati</taxon>
        <taxon>Actinomycetota</taxon>
        <taxon>Actinomycetes</taxon>
        <taxon>Kitasatosporales</taxon>
        <taxon>Streptomycetaceae</taxon>
        <taxon>Streptomyces</taxon>
    </lineage>
</organism>
<reference evidence="2" key="1">
    <citation type="submission" date="2023-07" db="EMBL/GenBank/DDBJ databases">
        <title>30 novel species of actinomycetes from the DSMZ collection.</title>
        <authorList>
            <person name="Nouioui I."/>
        </authorList>
    </citation>
    <scope>NUCLEOTIDE SEQUENCE [LARGE SCALE GENOMIC DNA]</scope>
    <source>
        <strain evidence="2">DSM 41640</strain>
    </source>
</reference>
<accession>A0ABU2V9H7</accession>
<dbReference type="EMBL" id="JAVREZ010000005">
    <property type="protein sequence ID" value="MDT0481900.1"/>
    <property type="molecule type" value="Genomic_DNA"/>
</dbReference>
<proteinExistence type="predicted"/>
<evidence type="ECO:0000313" key="2">
    <source>
        <dbReference type="Proteomes" id="UP001183824"/>
    </source>
</evidence>
<sequence length="43" mass="4429">MFTGASGTRVIWADGSAVEVDAIVLATGCRPDLGYLATVKGCR</sequence>
<dbReference type="InterPro" id="IPR036188">
    <property type="entry name" value="FAD/NAD-bd_sf"/>
</dbReference>
<dbReference type="RefSeq" id="WP_311714938.1">
    <property type="nucleotide sequence ID" value="NZ_JAVREZ010000005.1"/>
</dbReference>
<dbReference type="Gene3D" id="3.50.50.60">
    <property type="entry name" value="FAD/NAD(P)-binding domain"/>
    <property type="match status" value="1"/>
</dbReference>
<evidence type="ECO:0000313" key="1">
    <source>
        <dbReference type="EMBL" id="MDT0481900.1"/>
    </source>
</evidence>
<keyword evidence="2" id="KW-1185">Reference proteome</keyword>
<gene>
    <name evidence="1" type="ORF">RNB18_17160</name>
</gene>
<comment type="caution">
    <text evidence="1">The sequence shown here is derived from an EMBL/GenBank/DDBJ whole genome shotgun (WGS) entry which is preliminary data.</text>
</comment>